<feature type="region of interest" description="Disordered" evidence="1">
    <location>
        <begin position="223"/>
        <end position="264"/>
    </location>
</feature>
<evidence type="ECO:0000313" key="3">
    <source>
        <dbReference type="Proteomes" id="UP001150266"/>
    </source>
</evidence>
<feature type="compositionally biased region" description="Polar residues" evidence="1">
    <location>
        <begin position="223"/>
        <end position="232"/>
    </location>
</feature>
<organism evidence="2 3">
    <name type="scientific">Lentinula aciculospora</name>
    <dbReference type="NCBI Taxonomy" id="153920"/>
    <lineage>
        <taxon>Eukaryota</taxon>
        <taxon>Fungi</taxon>
        <taxon>Dikarya</taxon>
        <taxon>Basidiomycota</taxon>
        <taxon>Agaricomycotina</taxon>
        <taxon>Agaricomycetes</taxon>
        <taxon>Agaricomycetidae</taxon>
        <taxon>Agaricales</taxon>
        <taxon>Marasmiineae</taxon>
        <taxon>Omphalotaceae</taxon>
        <taxon>Lentinula</taxon>
    </lineage>
</organism>
<reference evidence="2" key="1">
    <citation type="submission" date="2022-08" db="EMBL/GenBank/DDBJ databases">
        <title>A Global Phylogenomic Analysis of the Shiitake Genus Lentinula.</title>
        <authorList>
            <consortium name="DOE Joint Genome Institute"/>
            <person name="Sierra-Patev S."/>
            <person name="Min B."/>
            <person name="Naranjo-Ortiz M."/>
            <person name="Looney B."/>
            <person name="Konkel Z."/>
            <person name="Slot J.C."/>
            <person name="Sakamoto Y."/>
            <person name="Steenwyk J.L."/>
            <person name="Rokas A."/>
            <person name="Carro J."/>
            <person name="Camarero S."/>
            <person name="Ferreira P."/>
            <person name="Molpeceres G."/>
            <person name="Ruiz-Duenas F.J."/>
            <person name="Serrano A."/>
            <person name="Henrissat B."/>
            <person name="Drula E."/>
            <person name="Hughes K.W."/>
            <person name="Mata J.L."/>
            <person name="Ishikawa N.K."/>
            <person name="Vargas-Isla R."/>
            <person name="Ushijima S."/>
            <person name="Smith C.A."/>
            <person name="Ahrendt S."/>
            <person name="Andreopoulos W."/>
            <person name="He G."/>
            <person name="Labutti K."/>
            <person name="Lipzen A."/>
            <person name="Ng V."/>
            <person name="Riley R."/>
            <person name="Sandor L."/>
            <person name="Barry K."/>
            <person name="Martinez A.T."/>
            <person name="Xiao Y."/>
            <person name="Gibbons J.G."/>
            <person name="Terashima K."/>
            <person name="Grigoriev I.V."/>
            <person name="Hibbett D.S."/>
        </authorList>
    </citation>
    <scope>NUCLEOTIDE SEQUENCE</scope>
    <source>
        <strain evidence="2">JLM2183</strain>
    </source>
</reference>
<accession>A0A9W9A4P9</accession>
<evidence type="ECO:0000256" key="1">
    <source>
        <dbReference type="SAM" id="MobiDB-lite"/>
    </source>
</evidence>
<dbReference type="InterPro" id="IPR050055">
    <property type="entry name" value="EF-Tu_GTPase"/>
</dbReference>
<gene>
    <name evidence="2" type="ORF">J3R30DRAFT_678093</name>
</gene>
<dbReference type="AlphaFoldDB" id="A0A9W9A4P9"/>
<feature type="region of interest" description="Disordered" evidence="1">
    <location>
        <begin position="376"/>
        <end position="420"/>
    </location>
</feature>
<dbReference type="PANTHER" id="PTHR43721:SF9">
    <property type="entry name" value="GTP-BINDING PROTEIN 1"/>
    <property type="match status" value="1"/>
</dbReference>
<feature type="compositionally biased region" description="Basic and acidic residues" evidence="1">
    <location>
        <begin position="409"/>
        <end position="419"/>
    </location>
</feature>
<dbReference type="GO" id="GO:0003746">
    <property type="term" value="F:translation elongation factor activity"/>
    <property type="evidence" value="ECO:0007669"/>
    <property type="project" value="TreeGrafter"/>
</dbReference>
<comment type="caution">
    <text evidence="2">The sequence shown here is derived from an EMBL/GenBank/DDBJ whole genome shotgun (WGS) entry which is preliminary data.</text>
</comment>
<dbReference type="OrthoDB" id="248233at2759"/>
<dbReference type="PANTHER" id="PTHR43721">
    <property type="entry name" value="ELONGATION FACTOR TU-RELATED"/>
    <property type="match status" value="1"/>
</dbReference>
<feature type="compositionally biased region" description="Basic residues" evidence="1">
    <location>
        <begin position="248"/>
        <end position="264"/>
    </location>
</feature>
<dbReference type="Proteomes" id="UP001150266">
    <property type="component" value="Unassembled WGS sequence"/>
</dbReference>
<dbReference type="EMBL" id="JAOTPV010000016">
    <property type="protein sequence ID" value="KAJ4474431.1"/>
    <property type="molecule type" value="Genomic_DNA"/>
</dbReference>
<keyword evidence="3" id="KW-1185">Reference proteome</keyword>
<proteinExistence type="predicted"/>
<name>A0A9W9A4P9_9AGAR</name>
<feature type="compositionally biased region" description="Basic residues" evidence="1">
    <location>
        <begin position="393"/>
        <end position="408"/>
    </location>
</feature>
<protein>
    <submittedName>
        <fullName evidence="2">Uncharacterized protein</fullName>
    </submittedName>
</protein>
<evidence type="ECO:0000313" key="2">
    <source>
        <dbReference type="EMBL" id="KAJ4474431.1"/>
    </source>
</evidence>
<sequence length="600" mass="65914">MFGEEESESPRVPSPWESIIELSRIGTPVERRTPSPLTSESKLEGGQFQYLHSFSANLNNLTPSLPPEDDYGSIEYKLRLLHPSPARFTRLVTQLKWRLLEGGGRALYELGVGDDGELVGLGKKDMEETVAVLGEMAGELGARVWVVREVRVGNSGTRVVAGDIPDSFIMNDLDVLDTIDFDAETTPVPSVLGDLHIYNIFKPRPVKVRTRIVTLPTSAVSASLSKSPTSSFNDHENAVNDSAGVSVKYRKSRKKERKEQGKKKYQLNYQVLGSGSDFKSPSHAHVNSKNIQHVHVQNKPNVIHSHQSNTQLHTQPNNDSHNQVLNARNMPCGSWLSNLNHHTYLLPNPDLHHLRSHNMHTNGADAAYSKRNVNGNAISPTHTSFHGDDPGVNRRKGTRGSRRATRDRRRAEKAKEERQNVLAGQMTEKIEAGGGTLAPVIPLHDLVPGLDALSMYNSIDANPSVEIGRSVSRSFDADIKSKTTCVSGPAATAEVHLNGVARVGIDKDGFHTSNVGSAGARLKEFEVGARVRSGAKSGTNPPRTNGVGNFDIELNGGGDRSKSERTQFGFSFDDYVLTNLPFLFMLFFLPRRLILSLVPR</sequence>